<dbReference type="PANTHER" id="PTHR38102">
    <property type="entry name" value="PERIPLASMIC CHAPERONE SPY"/>
    <property type="match status" value="1"/>
</dbReference>
<sequence>MKRILTSALAILLLAGAAQAQTTGKEGKAHKGDRKEHRQDMAALNLSADQKTKLKSIHDREKTEMDALRGNTSLSADQRRTQAKAIHEKYGAERKAILTPEQQQKAAQFREQWKDRRGGRDTVHGRRPEGQARGDRGERFQKMQQELNLTADQQQRMKAIRDQYRPQLEAIRQDQSLTQEQKKAKSKELFKAQSEQMKAVLTPAQQEKMKSMRKGKGRKDAAVR</sequence>
<dbReference type="OrthoDB" id="675947at2"/>
<dbReference type="GO" id="GO:0030288">
    <property type="term" value="C:outer membrane-bounded periplasmic space"/>
    <property type="evidence" value="ECO:0007669"/>
    <property type="project" value="TreeGrafter"/>
</dbReference>
<dbReference type="EMBL" id="SKFH01000001">
    <property type="protein sequence ID" value="TCZ74975.1"/>
    <property type="molecule type" value="Genomic_DNA"/>
</dbReference>
<reference evidence="3 4" key="1">
    <citation type="submission" date="2019-03" db="EMBL/GenBank/DDBJ databases">
        <authorList>
            <person name="Kim M.K.M."/>
        </authorList>
    </citation>
    <scope>NUCLEOTIDE SEQUENCE [LARGE SCALE GENOMIC DNA]</scope>
    <source>
        <strain evidence="3 4">17J68-15</strain>
    </source>
</reference>
<dbReference type="Proteomes" id="UP000295164">
    <property type="component" value="Unassembled WGS sequence"/>
</dbReference>
<dbReference type="RefSeq" id="WP_131850330.1">
    <property type="nucleotide sequence ID" value="NZ_SKFH01000001.1"/>
</dbReference>
<evidence type="ECO:0000256" key="1">
    <source>
        <dbReference type="SAM" id="MobiDB-lite"/>
    </source>
</evidence>
<organism evidence="3 4">
    <name type="scientific">Flaviaesturariibacter aridisoli</name>
    <dbReference type="NCBI Taxonomy" id="2545761"/>
    <lineage>
        <taxon>Bacteria</taxon>
        <taxon>Pseudomonadati</taxon>
        <taxon>Bacteroidota</taxon>
        <taxon>Chitinophagia</taxon>
        <taxon>Chitinophagales</taxon>
        <taxon>Chitinophagaceae</taxon>
        <taxon>Flaviaestuariibacter</taxon>
    </lineage>
</organism>
<dbReference type="InterPro" id="IPR052211">
    <property type="entry name" value="Cpx_auxiliary_protein"/>
</dbReference>
<protein>
    <recommendedName>
        <fullName evidence="5">DUF4890 domain-containing protein</fullName>
    </recommendedName>
</protein>
<proteinExistence type="predicted"/>
<keyword evidence="4" id="KW-1185">Reference proteome</keyword>
<evidence type="ECO:0000256" key="2">
    <source>
        <dbReference type="SAM" id="SignalP"/>
    </source>
</evidence>
<evidence type="ECO:0008006" key="5">
    <source>
        <dbReference type="Google" id="ProtNLM"/>
    </source>
</evidence>
<keyword evidence="2" id="KW-0732">Signal</keyword>
<feature type="signal peptide" evidence="2">
    <location>
        <begin position="1"/>
        <end position="20"/>
    </location>
</feature>
<feature type="chain" id="PRO_5020503225" description="DUF4890 domain-containing protein" evidence="2">
    <location>
        <begin position="21"/>
        <end position="224"/>
    </location>
</feature>
<accession>A0A4R4EAT6</accession>
<evidence type="ECO:0000313" key="4">
    <source>
        <dbReference type="Proteomes" id="UP000295164"/>
    </source>
</evidence>
<dbReference type="AlphaFoldDB" id="A0A4R4EAT6"/>
<feature type="region of interest" description="Disordered" evidence="1">
    <location>
        <begin position="111"/>
        <end position="138"/>
    </location>
</feature>
<feature type="region of interest" description="Disordered" evidence="1">
    <location>
        <begin position="196"/>
        <end position="224"/>
    </location>
</feature>
<dbReference type="GO" id="GO:0051082">
    <property type="term" value="F:unfolded protein binding"/>
    <property type="evidence" value="ECO:0007669"/>
    <property type="project" value="TreeGrafter"/>
</dbReference>
<comment type="caution">
    <text evidence="3">The sequence shown here is derived from an EMBL/GenBank/DDBJ whole genome shotgun (WGS) entry which is preliminary data.</text>
</comment>
<dbReference type="PANTHER" id="PTHR38102:SF1">
    <property type="entry name" value="PERIPLASMIC CHAPERONE SPY"/>
    <property type="match status" value="1"/>
</dbReference>
<name>A0A4R4EAT6_9BACT</name>
<gene>
    <name evidence="3" type="ORF">E0486_01315</name>
</gene>
<evidence type="ECO:0000313" key="3">
    <source>
        <dbReference type="EMBL" id="TCZ74975.1"/>
    </source>
</evidence>